<evidence type="ECO:0000256" key="4">
    <source>
        <dbReference type="ARBA" id="ARBA00022989"/>
    </source>
</evidence>
<accession>A0A8S4P6G7</accession>
<dbReference type="AlphaFoldDB" id="A0A8S4P6G7"/>
<evidence type="ECO:0000256" key="6">
    <source>
        <dbReference type="SAM" id="Phobius"/>
    </source>
</evidence>
<sequence length="370" mass="41056">GTLTHKMDTNTNTVVTVTTENTTENVTAESNEKSFIITASILTLGVLISFTNGMIICFYVLKPNVRKHVSVFILNLVIVDFQNGILALPLAAFRRELTMGSNTSIPLCVLASAWPSVLLLAVIYSVLLVAADRLISIVKPFQYNEIVTYPRRAIVITTVWVWSIMLGCAPVMGSPTPGGIRISVFPGEIVDAFCDEYYVYTQTYILLYISLGILAPLIAIISIYIAMYRIAQRHIKAINEIQTASNDTEYEVKGGKVNKIVNISKAAKTAFIMSTLFVLCWVPFMTVLQLLSLARISDLRNYLDETKIASGMGISSFLAYLVSCINPIIYSLRTPTLKRSLRSTFCFICNKNKIEDFSSQGRDLEGSMVY</sequence>
<evidence type="ECO:0000256" key="1">
    <source>
        <dbReference type="ARBA" id="ARBA00004651"/>
    </source>
</evidence>
<comment type="caution">
    <text evidence="8">The sequence shown here is derived from an EMBL/GenBank/DDBJ whole genome shotgun (WGS) entry which is preliminary data.</text>
</comment>
<dbReference type="GO" id="GO:0004930">
    <property type="term" value="F:G protein-coupled receptor activity"/>
    <property type="evidence" value="ECO:0007669"/>
    <property type="project" value="InterPro"/>
</dbReference>
<keyword evidence="5 6" id="KW-0472">Membrane</keyword>
<dbReference type="PRINTS" id="PR00237">
    <property type="entry name" value="GPCRRHODOPSN"/>
</dbReference>
<feature type="domain" description="G-protein coupled receptors family 1 profile" evidence="7">
    <location>
        <begin position="51"/>
        <end position="330"/>
    </location>
</feature>
<dbReference type="SUPFAM" id="SSF81321">
    <property type="entry name" value="Family A G protein-coupled receptor-like"/>
    <property type="match status" value="1"/>
</dbReference>
<dbReference type="PROSITE" id="PS50262">
    <property type="entry name" value="G_PROTEIN_RECEP_F1_2"/>
    <property type="match status" value="1"/>
</dbReference>
<dbReference type="PANTHER" id="PTHR22750">
    <property type="entry name" value="G-PROTEIN COUPLED RECEPTOR"/>
    <property type="match status" value="1"/>
</dbReference>
<dbReference type="InterPro" id="IPR017452">
    <property type="entry name" value="GPCR_Rhodpsn_7TM"/>
</dbReference>
<feature type="non-terminal residue" evidence="8">
    <location>
        <position position="1"/>
    </location>
</feature>
<organism evidence="8 9">
    <name type="scientific">Owenia fusiformis</name>
    <name type="common">Polychaete worm</name>
    <dbReference type="NCBI Taxonomy" id="6347"/>
    <lineage>
        <taxon>Eukaryota</taxon>
        <taxon>Metazoa</taxon>
        <taxon>Spiralia</taxon>
        <taxon>Lophotrochozoa</taxon>
        <taxon>Annelida</taxon>
        <taxon>Polychaeta</taxon>
        <taxon>Sedentaria</taxon>
        <taxon>Canalipalpata</taxon>
        <taxon>Sabellida</taxon>
        <taxon>Oweniida</taxon>
        <taxon>Oweniidae</taxon>
        <taxon>Owenia</taxon>
    </lineage>
</organism>
<evidence type="ECO:0000313" key="8">
    <source>
        <dbReference type="EMBL" id="CAH1789860.1"/>
    </source>
</evidence>
<keyword evidence="9" id="KW-1185">Reference proteome</keyword>
<keyword evidence="2" id="KW-1003">Cell membrane</keyword>
<keyword evidence="4 6" id="KW-1133">Transmembrane helix</keyword>
<feature type="transmembrane region" description="Helical" evidence="6">
    <location>
        <begin position="73"/>
        <end position="93"/>
    </location>
</feature>
<dbReference type="Proteomes" id="UP000749559">
    <property type="component" value="Unassembled WGS sequence"/>
</dbReference>
<name>A0A8S4P6G7_OWEFU</name>
<feature type="transmembrane region" description="Helical" evidence="6">
    <location>
        <begin position="311"/>
        <end position="332"/>
    </location>
</feature>
<dbReference type="OrthoDB" id="8817982at2759"/>
<feature type="transmembrane region" description="Helical" evidence="6">
    <location>
        <begin position="269"/>
        <end position="291"/>
    </location>
</feature>
<evidence type="ECO:0000256" key="2">
    <source>
        <dbReference type="ARBA" id="ARBA00022475"/>
    </source>
</evidence>
<keyword evidence="3 6" id="KW-0812">Transmembrane</keyword>
<reference evidence="8" key="1">
    <citation type="submission" date="2022-03" db="EMBL/GenBank/DDBJ databases">
        <authorList>
            <person name="Martin C."/>
        </authorList>
    </citation>
    <scope>NUCLEOTIDE SEQUENCE</scope>
</reference>
<gene>
    <name evidence="8" type="ORF">OFUS_LOCUS15147</name>
</gene>
<feature type="transmembrane region" description="Helical" evidence="6">
    <location>
        <begin position="35"/>
        <end position="61"/>
    </location>
</feature>
<proteinExistence type="predicted"/>
<dbReference type="Gene3D" id="1.20.1070.10">
    <property type="entry name" value="Rhodopsin 7-helix transmembrane proteins"/>
    <property type="match status" value="1"/>
</dbReference>
<feature type="transmembrane region" description="Helical" evidence="6">
    <location>
        <begin position="113"/>
        <end position="131"/>
    </location>
</feature>
<feature type="transmembrane region" description="Helical" evidence="6">
    <location>
        <begin position="152"/>
        <end position="172"/>
    </location>
</feature>
<dbReference type="InterPro" id="IPR000276">
    <property type="entry name" value="GPCR_Rhodpsn"/>
</dbReference>
<protein>
    <recommendedName>
        <fullName evidence="7">G-protein coupled receptors family 1 profile domain-containing protein</fullName>
    </recommendedName>
</protein>
<comment type="subcellular location">
    <subcellularLocation>
        <location evidence="1">Cell membrane</location>
        <topology evidence="1">Multi-pass membrane protein</topology>
    </subcellularLocation>
</comment>
<dbReference type="CDD" id="cd00637">
    <property type="entry name" value="7tm_classA_rhodopsin-like"/>
    <property type="match status" value="1"/>
</dbReference>
<dbReference type="GO" id="GO:0005886">
    <property type="term" value="C:plasma membrane"/>
    <property type="evidence" value="ECO:0007669"/>
    <property type="project" value="UniProtKB-SubCell"/>
</dbReference>
<evidence type="ECO:0000259" key="7">
    <source>
        <dbReference type="PROSITE" id="PS50262"/>
    </source>
</evidence>
<evidence type="ECO:0000313" key="9">
    <source>
        <dbReference type="Proteomes" id="UP000749559"/>
    </source>
</evidence>
<feature type="transmembrane region" description="Helical" evidence="6">
    <location>
        <begin position="205"/>
        <end position="226"/>
    </location>
</feature>
<evidence type="ECO:0000256" key="3">
    <source>
        <dbReference type="ARBA" id="ARBA00022692"/>
    </source>
</evidence>
<dbReference type="Pfam" id="PF00001">
    <property type="entry name" value="7tm_1"/>
    <property type="match status" value="1"/>
</dbReference>
<dbReference type="EMBL" id="CAIIXF020000007">
    <property type="protein sequence ID" value="CAH1789860.1"/>
    <property type="molecule type" value="Genomic_DNA"/>
</dbReference>
<evidence type="ECO:0000256" key="5">
    <source>
        <dbReference type="ARBA" id="ARBA00023136"/>
    </source>
</evidence>